<proteinExistence type="predicted"/>
<accession>L5JSJ8</accession>
<dbReference type="AlphaFoldDB" id="L5JSJ8"/>
<evidence type="ECO:0000313" key="3">
    <source>
        <dbReference type="Proteomes" id="UP000010552"/>
    </source>
</evidence>
<dbReference type="EMBL" id="KB031153">
    <property type="protein sequence ID" value="ELK01188.1"/>
    <property type="molecule type" value="Genomic_DNA"/>
</dbReference>
<sequence length="103" mass="11518">MNIWRSHGSTNVLGWRFQTQVQARAPPLRANTWHGGRSQQTAFRHPGPGTHVDSHFLSKKGQAEMWICFFHPLPASCLSREPTAAHLLPTTPITPSITDPEEP</sequence>
<organism evidence="2 3">
    <name type="scientific">Pteropus alecto</name>
    <name type="common">Black flying fox</name>
    <dbReference type="NCBI Taxonomy" id="9402"/>
    <lineage>
        <taxon>Eukaryota</taxon>
        <taxon>Metazoa</taxon>
        <taxon>Chordata</taxon>
        <taxon>Craniata</taxon>
        <taxon>Vertebrata</taxon>
        <taxon>Euteleostomi</taxon>
        <taxon>Mammalia</taxon>
        <taxon>Eutheria</taxon>
        <taxon>Laurasiatheria</taxon>
        <taxon>Chiroptera</taxon>
        <taxon>Yinpterochiroptera</taxon>
        <taxon>Pteropodoidea</taxon>
        <taxon>Pteropodidae</taxon>
        <taxon>Pteropodinae</taxon>
        <taxon>Pteropus</taxon>
    </lineage>
</organism>
<feature type="region of interest" description="Disordered" evidence="1">
    <location>
        <begin position="29"/>
        <end position="49"/>
    </location>
</feature>
<dbReference type="InParanoid" id="L5JSJ8"/>
<keyword evidence="3" id="KW-1185">Reference proteome</keyword>
<evidence type="ECO:0000256" key="1">
    <source>
        <dbReference type="SAM" id="MobiDB-lite"/>
    </source>
</evidence>
<name>L5JSJ8_PTEAL</name>
<protein>
    <submittedName>
        <fullName evidence="2">Uncharacterized protein</fullName>
    </submittedName>
</protein>
<reference evidence="3" key="1">
    <citation type="journal article" date="2013" name="Science">
        <title>Comparative analysis of bat genomes provides insight into the evolution of flight and immunity.</title>
        <authorList>
            <person name="Zhang G."/>
            <person name="Cowled C."/>
            <person name="Shi Z."/>
            <person name="Huang Z."/>
            <person name="Bishop-Lilly K.A."/>
            <person name="Fang X."/>
            <person name="Wynne J.W."/>
            <person name="Xiong Z."/>
            <person name="Baker M.L."/>
            <person name="Zhao W."/>
            <person name="Tachedjian M."/>
            <person name="Zhu Y."/>
            <person name="Zhou P."/>
            <person name="Jiang X."/>
            <person name="Ng J."/>
            <person name="Yang L."/>
            <person name="Wu L."/>
            <person name="Xiao J."/>
            <person name="Feng Y."/>
            <person name="Chen Y."/>
            <person name="Sun X."/>
            <person name="Zhang Y."/>
            <person name="Marsh G.A."/>
            <person name="Crameri G."/>
            <person name="Broder C.C."/>
            <person name="Frey K.G."/>
            <person name="Wang L.F."/>
            <person name="Wang J."/>
        </authorList>
    </citation>
    <scope>NUCLEOTIDE SEQUENCE [LARGE SCALE GENOMIC DNA]</scope>
</reference>
<evidence type="ECO:0000313" key="2">
    <source>
        <dbReference type="EMBL" id="ELK01188.1"/>
    </source>
</evidence>
<dbReference type="Proteomes" id="UP000010552">
    <property type="component" value="Unassembled WGS sequence"/>
</dbReference>
<gene>
    <name evidence="2" type="ORF">PAL_GLEAN10020832</name>
</gene>